<proteinExistence type="predicted"/>
<evidence type="ECO:0000313" key="2">
    <source>
        <dbReference type="Proteomes" id="UP000319130"/>
    </source>
</evidence>
<sequence>MGFWDRLFAKKEKKTLSARPGRGFISFEVKCGKCGEEIKIMVNRTMDLQNLYLESGEKGAAYRLKKEILGKNCPNLINITVDFDRSYGILSRDISGGEFAGQE</sequence>
<accession>A0A523W479</accession>
<comment type="caution">
    <text evidence="1">The sequence shown here is derived from an EMBL/GenBank/DDBJ whole genome shotgun (WGS) entry which is preliminary data.</text>
</comment>
<name>A0A523W479_UNCAE</name>
<organism evidence="1 2">
    <name type="scientific">Aerophobetes bacterium</name>
    <dbReference type="NCBI Taxonomy" id="2030807"/>
    <lineage>
        <taxon>Bacteria</taxon>
        <taxon>Candidatus Aerophobota</taxon>
    </lineage>
</organism>
<dbReference type="AlphaFoldDB" id="A0A523W479"/>
<reference evidence="1 2" key="1">
    <citation type="submission" date="2019-03" db="EMBL/GenBank/DDBJ databases">
        <title>Metabolic potential of uncultured bacteria and archaea associated with petroleum seepage in deep-sea sediments.</title>
        <authorList>
            <person name="Dong X."/>
            <person name="Hubert C."/>
        </authorList>
    </citation>
    <scope>NUCLEOTIDE SEQUENCE [LARGE SCALE GENOMIC DNA]</scope>
    <source>
        <strain evidence="1">E29_bin52</strain>
    </source>
</reference>
<dbReference type="EMBL" id="SOIZ01000226">
    <property type="protein sequence ID" value="TET61825.1"/>
    <property type="molecule type" value="Genomic_DNA"/>
</dbReference>
<protein>
    <submittedName>
        <fullName evidence="1">Uncharacterized protein</fullName>
    </submittedName>
</protein>
<gene>
    <name evidence="1" type="ORF">E3J48_05215</name>
</gene>
<dbReference type="Proteomes" id="UP000319130">
    <property type="component" value="Unassembled WGS sequence"/>
</dbReference>
<evidence type="ECO:0000313" key="1">
    <source>
        <dbReference type="EMBL" id="TET61825.1"/>
    </source>
</evidence>